<evidence type="ECO:0000256" key="6">
    <source>
        <dbReference type="ARBA" id="ARBA00022679"/>
    </source>
</evidence>
<dbReference type="Pfam" id="PF22617">
    <property type="entry name" value="HCS_D2"/>
    <property type="match status" value="1"/>
</dbReference>
<dbReference type="InterPro" id="IPR054691">
    <property type="entry name" value="LeuA/HCS_post-cat"/>
</dbReference>
<dbReference type="GO" id="GO:0003852">
    <property type="term" value="F:2-isopropylmalate synthase activity"/>
    <property type="evidence" value="ECO:0007669"/>
    <property type="project" value="UniProtKB-EC"/>
</dbReference>
<evidence type="ECO:0000256" key="3">
    <source>
        <dbReference type="ARBA" id="ARBA00012973"/>
    </source>
</evidence>
<keyword evidence="5" id="KW-0028">Amino-acid biosynthesis</keyword>
<evidence type="ECO:0000313" key="10">
    <source>
        <dbReference type="EMBL" id="CAG8574499.1"/>
    </source>
</evidence>
<dbReference type="Proteomes" id="UP000789739">
    <property type="component" value="Unassembled WGS sequence"/>
</dbReference>
<evidence type="ECO:0000256" key="8">
    <source>
        <dbReference type="ARBA" id="ARBA00023304"/>
    </source>
</evidence>
<evidence type="ECO:0000313" key="11">
    <source>
        <dbReference type="Proteomes" id="UP000789739"/>
    </source>
</evidence>
<keyword evidence="7" id="KW-0479">Metal-binding</keyword>
<comment type="pathway">
    <text evidence="1">Amino-acid biosynthesis; L-leucine biosynthesis; L-leucine from 3-methyl-2-oxobutanoate: step 1/4.</text>
</comment>
<dbReference type="Pfam" id="PF08502">
    <property type="entry name" value="LeuA_dimer"/>
    <property type="match status" value="1"/>
</dbReference>
<dbReference type="AlphaFoldDB" id="A0A9N9G271"/>
<protein>
    <recommendedName>
        <fullName evidence="3">2-isopropylmalate synthase</fullName>
        <ecNumber evidence="3">2.3.3.13</ecNumber>
    </recommendedName>
</protein>
<dbReference type="SMART" id="SM00917">
    <property type="entry name" value="LeuA_dimer"/>
    <property type="match status" value="1"/>
</dbReference>
<dbReference type="NCBIfam" id="TIGR00973">
    <property type="entry name" value="leuA_bact"/>
    <property type="match status" value="1"/>
</dbReference>
<feature type="domain" description="Pyruvate carboxyltransferase" evidence="9">
    <location>
        <begin position="47"/>
        <end position="320"/>
    </location>
</feature>
<evidence type="ECO:0000256" key="2">
    <source>
        <dbReference type="ARBA" id="ARBA00009396"/>
    </source>
</evidence>
<sequence length="614" mass="67319">MSNVHRYAVRTLFSNPFNRNLQLRSSIVFCSHPSRRFLSQTANKDKLIVFDTTLRDGEQSPGVNLVPEEKLEIARNLSALGVDIIEAGFPIASPADFEAVARIAKEIGPLMNGREKVGKPMIIAGLARASTKDIQRCHEAVSHAPLHRIHTFLATSDIHLQYKLKISREECIIRAAKAVEYARSLCEDVEFSTEDAGRSDRDFLCEVLAEVIRAGATTLNIPDTVGYTTPEEYGSLIKYLIQNTPGSDKVIWSTHCHDDLGLATANTLSGITNGARQVEVTINGIGERAGNTSLEEVIMAIQVHPSAFPVYHTINTPLLYRTSNLVSSLSGMVVQPNKAIVGTNAFLHESGIHQDGVLKHKQTYEIIRPEDVGVFNVNIVLGKLSGRNALRQRLVELGYGDLPDADFQKAFENFKLLADSKKRITDLDLLALMRDQMLTPALSRFELKSVQVVSSTHGVATATVKLFDSIKNEELTDAAIGRTGPIMAVFAAIQRLVERRIRLLQYEVRAVSEGMDALGKVAVKITEDEDSSDVDDATPVASDHIIDGQVRPRVDASGQTRLTKITYQGNGTDLDVIAASAKAYVSAINRLFEGEVGETQGLRRSSPAERQVNV</sequence>
<evidence type="ECO:0000256" key="5">
    <source>
        <dbReference type="ARBA" id="ARBA00022605"/>
    </source>
</evidence>
<dbReference type="InterPro" id="IPR013785">
    <property type="entry name" value="Aldolase_TIM"/>
</dbReference>
<keyword evidence="4" id="KW-0432">Leucine biosynthesis</keyword>
<dbReference type="InterPro" id="IPR013709">
    <property type="entry name" value="2-isopropylmalate_synth_dimer"/>
</dbReference>
<dbReference type="CDD" id="cd07940">
    <property type="entry name" value="DRE_TIM_IPMS"/>
    <property type="match status" value="1"/>
</dbReference>
<dbReference type="PROSITE" id="PS00815">
    <property type="entry name" value="AIPM_HOMOCIT_SYNTH_1"/>
    <property type="match status" value="1"/>
</dbReference>
<dbReference type="InterPro" id="IPR050073">
    <property type="entry name" value="2-IPM_HCS-like"/>
</dbReference>
<dbReference type="OrthoDB" id="2015253at2759"/>
<keyword evidence="8" id="KW-0100">Branched-chain amino acid biosynthesis</keyword>
<dbReference type="SUPFAM" id="SSF51569">
    <property type="entry name" value="Aldolase"/>
    <property type="match status" value="1"/>
</dbReference>
<dbReference type="HAMAP" id="MF_01025">
    <property type="entry name" value="LeuA_type1"/>
    <property type="match status" value="1"/>
</dbReference>
<dbReference type="EC" id="2.3.3.13" evidence="3"/>
<dbReference type="EMBL" id="CAJVPI010000818">
    <property type="protein sequence ID" value="CAG8574499.1"/>
    <property type="molecule type" value="Genomic_DNA"/>
</dbReference>
<dbReference type="Gene3D" id="3.30.160.270">
    <property type="match status" value="1"/>
</dbReference>
<dbReference type="Gene3D" id="1.10.238.260">
    <property type="match status" value="1"/>
</dbReference>
<dbReference type="FunFam" id="1.10.238.260:FF:000001">
    <property type="entry name" value="2-isopropylmalate synthase"/>
    <property type="match status" value="1"/>
</dbReference>
<dbReference type="PROSITE" id="PS00816">
    <property type="entry name" value="AIPM_HOMOCIT_SYNTH_2"/>
    <property type="match status" value="1"/>
</dbReference>
<name>A0A9N9G271_9GLOM</name>
<comment type="similarity">
    <text evidence="2">Belongs to the alpha-IPM synthase/homocitrate synthase family. LeuA type 1 subfamily.</text>
</comment>
<dbReference type="InterPro" id="IPR000891">
    <property type="entry name" value="PYR_CT"/>
</dbReference>
<organism evidence="10 11">
    <name type="scientific">Paraglomus brasilianum</name>
    <dbReference type="NCBI Taxonomy" id="144538"/>
    <lineage>
        <taxon>Eukaryota</taxon>
        <taxon>Fungi</taxon>
        <taxon>Fungi incertae sedis</taxon>
        <taxon>Mucoromycota</taxon>
        <taxon>Glomeromycotina</taxon>
        <taxon>Glomeromycetes</taxon>
        <taxon>Paraglomerales</taxon>
        <taxon>Paraglomeraceae</taxon>
        <taxon>Paraglomus</taxon>
    </lineage>
</organism>
<dbReference type="PROSITE" id="PS50991">
    <property type="entry name" value="PYR_CT"/>
    <property type="match status" value="1"/>
</dbReference>
<dbReference type="GO" id="GO:0010177">
    <property type="term" value="F:methylthioalkylmalate synthase activity"/>
    <property type="evidence" value="ECO:0007669"/>
    <property type="project" value="UniProtKB-ARBA"/>
</dbReference>
<dbReference type="FunFam" id="3.20.20.70:FF:000010">
    <property type="entry name" value="2-isopropylmalate synthase"/>
    <property type="match status" value="1"/>
</dbReference>
<evidence type="ECO:0000256" key="4">
    <source>
        <dbReference type="ARBA" id="ARBA00022430"/>
    </source>
</evidence>
<dbReference type="GO" id="GO:0009098">
    <property type="term" value="P:L-leucine biosynthetic process"/>
    <property type="evidence" value="ECO:0007669"/>
    <property type="project" value="UniProtKB-KW"/>
</dbReference>
<dbReference type="Gene3D" id="3.20.20.70">
    <property type="entry name" value="Aldolase class I"/>
    <property type="match status" value="1"/>
</dbReference>
<dbReference type="PANTHER" id="PTHR10277:SF9">
    <property type="entry name" value="2-ISOPROPYLMALATE SYNTHASE 1, CHLOROPLASTIC-RELATED"/>
    <property type="match status" value="1"/>
</dbReference>
<keyword evidence="11" id="KW-1185">Reference proteome</keyword>
<reference evidence="10" key="1">
    <citation type="submission" date="2021-06" db="EMBL/GenBank/DDBJ databases">
        <authorList>
            <person name="Kallberg Y."/>
            <person name="Tangrot J."/>
            <person name="Rosling A."/>
        </authorList>
    </citation>
    <scope>NUCLEOTIDE SEQUENCE</scope>
    <source>
        <strain evidence="10">BR232B</strain>
    </source>
</reference>
<comment type="caution">
    <text evidence="10">The sequence shown here is derived from an EMBL/GenBank/DDBJ whole genome shotgun (WGS) entry which is preliminary data.</text>
</comment>
<dbReference type="SUPFAM" id="SSF110921">
    <property type="entry name" value="2-isopropylmalate synthase LeuA, allosteric (dimerisation) domain"/>
    <property type="match status" value="1"/>
</dbReference>
<accession>A0A9N9G271</accession>
<evidence type="ECO:0000256" key="1">
    <source>
        <dbReference type="ARBA" id="ARBA00004689"/>
    </source>
</evidence>
<keyword evidence="6" id="KW-0808">Transferase</keyword>
<dbReference type="PANTHER" id="PTHR10277">
    <property type="entry name" value="HOMOCITRATE SYNTHASE-RELATED"/>
    <property type="match status" value="1"/>
</dbReference>
<gene>
    <name evidence="10" type="ORF">PBRASI_LOCUS6281</name>
</gene>
<dbReference type="InterPro" id="IPR036230">
    <property type="entry name" value="LeuA_allosteric_dom_sf"/>
</dbReference>
<dbReference type="InterPro" id="IPR002034">
    <property type="entry name" value="AIPM/Hcit_synth_CS"/>
</dbReference>
<evidence type="ECO:0000259" key="9">
    <source>
        <dbReference type="PROSITE" id="PS50991"/>
    </source>
</evidence>
<dbReference type="InterPro" id="IPR005671">
    <property type="entry name" value="LeuA_bact_synth"/>
</dbReference>
<proteinExistence type="inferred from homology"/>
<evidence type="ECO:0000256" key="7">
    <source>
        <dbReference type="ARBA" id="ARBA00022723"/>
    </source>
</evidence>
<dbReference type="NCBIfam" id="NF002086">
    <property type="entry name" value="PRK00915.1-3"/>
    <property type="match status" value="1"/>
</dbReference>
<dbReference type="GO" id="GO:0046872">
    <property type="term" value="F:metal ion binding"/>
    <property type="evidence" value="ECO:0007669"/>
    <property type="project" value="UniProtKB-KW"/>
</dbReference>
<dbReference type="Pfam" id="PF00682">
    <property type="entry name" value="HMGL-like"/>
    <property type="match status" value="1"/>
</dbReference>